<dbReference type="RefSeq" id="XP_018150037.1">
    <property type="nucleotide sequence ID" value="XM_018290887.1"/>
</dbReference>
<feature type="compositionally biased region" description="Acidic residues" evidence="1">
    <location>
        <begin position="61"/>
        <end position="86"/>
    </location>
</feature>
<sequence length="364" mass="41964">MPSRKRSAPEPSTNRRRSGRLSTSAQKSSYFEDSDSDNKAPAKKPRRASGQRKSVSKQADEDQYEEDTADEDHEEVDDEADEDDDDAPRKVEIIPLIKMRDTGGVEYEDNKIHKNTLLFLKDLKANNQRSWLKSHDDEYRRALKDWESFVEATTQTLIEVDETIPELPVKDVIFRIYRDVRFSKIKTPYKPHFSAAWSRTGRKGPYACYYIHCEPGSSFIGGGLWHPEAEFIHKLRRSIDRHPDRWRRTFDDPLFRRAFFPNVKANAGPEAVIKAFVQKNQENALKKRPMGYETTHRDIELLKLRNYTVGTKIDADMLAKNTAQDKVKDIMRGLAGFVSFLNSVIMPDLGVDDESSEDEEDDGE</sequence>
<evidence type="ECO:0000313" key="2">
    <source>
        <dbReference type="EMBL" id="OAQ73954.1"/>
    </source>
</evidence>
<dbReference type="InterPro" id="IPR012808">
    <property type="entry name" value="CHP02453"/>
</dbReference>
<feature type="compositionally biased region" description="Polar residues" evidence="1">
    <location>
        <begin position="20"/>
        <end position="31"/>
    </location>
</feature>
<organism evidence="2 3">
    <name type="scientific">Pochonia chlamydosporia 170</name>
    <dbReference type="NCBI Taxonomy" id="1380566"/>
    <lineage>
        <taxon>Eukaryota</taxon>
        <taxon>Fungi</taxon>
        <taxon>Dikarya</taxon>
        <taxon>Ascomycota</taxon>
        <taxon>Pezizomycotina</taxon>
        <taxon>Sordariomycetes</taxon>
        <taxon>Hypocreomycetidae</taxon>
        <taxon>Hypocreales</taxon>
        <taxon>Clavicipitaceae</taxon>
        <taxon>Pochonia</taxon>
    </lineage>
</organism>
<dbReference type="KEGG" id="pchm:VFPPC_13110"/>
<comment type="caution">
    <text evidence="2">The sequence shown here is derived from an EMBL/GenBank/DDBJ whole genome shotgun (WGS) entry which is preliminary data.</text>
</comment>
<dbReference type="EMBL" id="LSBJ02000001">
    <property type="protein sequence ID" value="OAQ73954.1"/>
    <property type="molecule type" value="Genomic_DNA"/>
</dbReference>
<name>A0A179G822_METCM</name>
<reference evidence="2 3" key="1">
    <citation type="journal article" date="2016" name="PLoS Pathog.">
        <title>Biosynthesis of antibiotic leucinostatins in bio-control fungus Purpureocillium lilacinum and their inhibition on phytophthora revealed by genome mining.</title>
        <authorList>
            <person name="Wang G."/>
            <person name="Liu Z."/>
            <person name="Lin R."/>
            <person name="Li E."/>
            <person name="Mao Z."/>
            <person name="Ling J."/>
            <person name="Yang Y."/>
            <person name="Yin W.B."/>
            <person name="Xie B."/>
        </authorList>
    </citation>
    <scope>NUCLEOTIDE SEQUENCE [LARGE SCALE GENOMIC DNA]</scope>
    <source>
        <strain evidence="2">170</strain>
    </source>
</reference>
<protein>
    <submittedName>
        <fullName evidence="2">Glycoside hydrolase family 92 protein</fullName>
    </submittedName>
</protein>
<dbReference type="AlphaFoldDB" id="A0A179G822"/>
<dbReference type="PANTHER" id="PTHR36452">
    <property type="entry name" value="CHROMOSOME 12, WHOLE GENOME SHOTGUN SEQUENCE"/>
    <property type="match status" value="1"/>
</dbReference>
<keyword evidence="3" id="KW-1185">Reference proteome</keyword>
<evidence type="ECO:0000313" key="3">
    <source>
        <dbReference type="Proteomes" id="UP000078397"/>
    </source>
</evidence>
<evidence type="ECO:0000256" key="1">
    <source>
        <dbReference type="SAM" id="MobiDB-lite"/>
    </source>
</evidence>
<accession>A0A179G822</accession>
<gene>
    <name evidence="2" type="ORF">VFPPC_13110</name>
</gene>
<feature type="compositionally biased region" description="Basic residues" evidence="1">
    <location>
        <begin position="41"/>
        <end position="50"/>
    </location>
</feature>
<proteinExistence type="predicted"/>
<dbReference type="PANTHER" id="PTHR36452:SF1">
    <property type="entry name" value="DUF2461 DOMAIN-CONTAINING PROTEIN"/>
    <property type="match status" value="1"/>
</dbReference>
<dbReference type="Proteomes" id="UP000078397">
    <property type="component" value="Unassembled WGS sequence"/>
</dbReference>
<dbReference type="NCBIfam" id="TIGR02453">
    <property type="entry name" value="TIGR02453 family protein"/>
    <property type="match status" value="1"/>
</dbReference>
<dbReference type="GO" id="GO:0016787">
    <property type="term" value="F:hydrolase activity"/>
    <property type="evidence" value="ECO:0007669"/>
    <property type="project" value="UniProtKB-KW"/>
</dbReference>
<keyword evidence="2" id="KW-0378">Hydrolase</keyword>
<dbReference type="STRING" id="1380566.A0A179G822"/>
<dbReference type="Pfam" id="PF09365">
    <property type="entry name" value="DUF2461"/>
    <property type="match status" value="1"/>
</dbReference>
<feature type="region of interest" description="Disordered" evidence="1">
    <location>
        <begin position="1"/>
        <end position="92"/>
    </location>
</feature>
<dbReference type="GeneID" id="28854881"/>
<dbReference type="OrthoDB" id="2537769at2759"/>